<dbReference type="RefSeq" id="WP_033940816.1">
    <property type="nucleotide sequence ID" value="NZ_CAADLH010000430.1"/>
</dbReference>
<protein>
    <submittedName>
        <fullName evidence="2">Phage portal protein</fullName>
    </submittedName>
</protein>
<evidence type="ECO:0000313" key="2">
    <source>
        <dbReference type="EMBL" id="RCI73994.1"/>
    </source>
</evidence>
<dbReference type="NCBIfam" id="TIGR01539">
    <property type="entry name" value="portal_lambda"/>
    <property type="match status" value="1"/>
</dbReference>
<feature type="region of interest" description="Disordered" evidence="1">
    <location>
        <begin position="513"/>
        <end position="537"/>
    </location>
</feature>
<sequence length="537" mass="58632">MGFFRRSPEQQLMREALRLAKAAARPSAPMAQGGGGGTETRWRGASRMLRSMASWIPGLGSPRRDLNRGERNMLIARSRDALRNHLIARAVVMRLRTNVVGTGLVCRAQVDHQALGISGEEAERLNAQLDWIWNHYADSPAECDAEATLNHYQLQALTLVSSLVGGDVLVATPFEERPGCIFGTRLQLIEAERVCNPGHGLDSAGLVDGIESNGLGAPVAYHVCSGYPNDLPTAGPLTWQRLPAFGAQTGRRRVLHVMSDKERPGQKRGAPYLAPVLEPLQKLERYSSAELMAAVISAMFTVFIKKGSDYNNAGGLPMTGLVNGGGSASTDDEAPALELGEGAVVDLGEGEEPVVANPARPNAQFDPFFMAVVKEIGAALEIPADEVLLHYSTSYSAARAAMLQAWRFYSLRRWWLTCDFCQPSRELVIDEAVARGLIDLPGYHDPIKRRAYCQALWIGPARGAIDELKEANAAGKRIEYGLSNETLETAAMTGEPWQQVFNQRLREVEQRRANNLYTLPKGRETEAPPAPGPDDEE</sequence>
<dbReference type="GO" id="GO:0019068">
    <property type="term" value="P:virion assembly"/>
    <property type="evidence" value="ECO:0007669"/>
    <property type="project" value="InterPro"/>
</dbReference>
<accession>A0A367M9A0</accession>
<gene>
    <name evidence="2" type="ORF">DT376_15360</name>
</gene>
<proteinExistence type="predicted"/>
<dbReference type="Proteomes" id="UP000253594">
    <property type="component" value="Unassembled WGS sequence"/>
</dbReference>
<evidence type="ECO:0000256" key="1">
    <source>
        <dbReference type="SAM" id="MobiDB-lite"/>
    </source>
</evidence>
<dbReference type="GO" id="GO:0005198">
    <property type="term" value="F:structural molecule activity"/>
    <property type="evidence" value="ECO:0007669"/>
    <property type="project" value="InterPro"/>
</dbReference>
<comment type="caution">
    <text evidence="2">The sequence shown here is derived from an EMBL/GenBank/DDBJ whole genome shotgun (WGS) entry which is preliminary data.</text>
</comment>
<evidence type="ECO:0000313" key="3">
    <source>
        <dbReference type="Proteomes" id="UP000253594"/>
    </source>
</evidence>
<reference evidence="2 3" key="1">
    <citation type="submission" date="2018-07" db="EMBL/GenBank/DDBJ databases">
        <title>Mechanisms of high-level aminoglycoside resistance among Gram-negative pathogens in Brazil.</title>
        <authorList>
            <person name="Ballaben A.S."/>
            <person name="Darini A.L.C."/>
            <person name="Doi Y."/>
        </authorList>
    </citation>
    <scope>NUCLEOTIDE SEQUENCE [LARGE SCALE GENOMIC DNA]</scope>
    <source>
        <strain evidence="2 3">B2-305</strain>
    </source>
</reference>
<dbReference type="AlphaFoldDB" id="A0A367M9A0"/>
<dbReference type="Pfam" id="PF05136">
    <property type="entry name" value="Phage_portal_2"/>
    <property type="match status" value="1"/>
</dbReference>
<dbReference type="InterPro" id="IPR006429">
    <property type="entry name" value="Phage_lambda_portal"/>
</dbReference>
<feature type="compositionally biased region" description="Pro residues" evidence="1">
    <location>
        <begin position="528"/>
        <end position="537"/>
    </location>
</feature>
<organism evidence="2 3">
    <name type="scientific">Pseudomonas aeruginosa</name>
    <dbReference type="NCBI Taxonomy" id="287"/>
    <lineage>
        <taxon>Bacteria</taxon>
        <taxon>Pseudomonadati</taxon>
        <taxon>Pseudomonadota</taxon>
        <taxon>Gammaproteobacteria</taxon>
        <taxon>Pseudomonadales</taxon>
        <taxon>Pseudomonadaceae</taxon>
        <taxon>Pseudomonas</taxon>
    </lineage>
</organism>
<dbReference type="EMBL" id="QORE01000473">
    <property type="protein sequence ID" value="RCI73994.1"/>
    <property type="molecule type" value="Genomic_DNA"/>
</dbReference>
<name>A0A367M9A0_PSEAI</name>